<organism evidence="2 3">
    <name type="scientific">Guyanagaster necrorhizus</name>
    <dbReference type="NCBI Taxonomy" id="856835"/>
    <lineage>
        <taxon>Eukaryota</taxon>
        <taxon>Fungi</taxon>
        <taxon>Dikarya</taxon>
        <taxon>Basidiomycota</taxon>
        <taxon>Agaricomycotina</taxon>
        <taxon>Agaricomycetes</taxon>
        <taxon>Agaricomycetidae</taxon>
        <taxon>Agaricales</taxon>
        <taxon>Marasmiineae</taxon>
        <taxon>Physalacriaceae</taxon>
        <taxon>Guyanagaster</taxon>
    </lineage>
</organism>
<gene>
    <name evidence="2" type="ORF">BT62DRAFT_257122</name>
</gene>
<sequence length="252" mass="28529">MPGRFVPLIQGISRVTLYKIQLYLSIINCSIISCTVLLLNITQRLYGDYRRAFRKYASSCKEKQLCCYLLIQSPEAKSFTVFRAHNVLLDLTESRSRCTATKRFDRYRIAIGPLYISATMPSFLSRREQSSDSDDTVLLVVVICSIIVVGMCIIFACIYFFRRVVPPPPRSGVADLPATAMHMNFMEKPVESDLNLIPDSTRDQIRGYWVLPALFFVPDVEKGMQTEKSSEGRFTPSATQGFGDKQLAHLSL</sequence>
<keyword evidence="3" id="KW-1185">Reference proteome</keyword>
<feature type="transmembrane region" description="Helical" evidence="1">
    <location>
        <begin position="107"/>
        <end position="124"/>
    </location>
</feature>
<feature type="transmembrane region" description="Helical" evidence="1">
    <location>
        <begin position="136"/>
        <end position="161"/>
    </location>
</feature>
<dbReference type="GeneID" id="66102556"/>
<accession>A0A9P8ART8</accession>
<dbReference type="PROSITE" id="PS51257">
    <property type="entry name" value="PROKAR_LIPOPROTEIN"/>
    <property type="match status" value="1"/>
</dbReference>
<keyword evidence="1" id="KW-1133">Transmembrane helix</keyword>
<dbReference type="OrthoDB" id="2938430at2759"/>
<dbReference type="RefSeq" id="XP_043037687.1">
    <property type="nucleotide sequence ID" value="XM_043180260.1"/>
</dbReference>
<evidence type="ECO:0000313" key="2">
    <source>
        <dbReference type="EMBL" id="KAG7444187.1"/>
    </source>
</evidence>
<evidence type="ECO:0000256" key="1">
    <source>
        <dbReference type="SAM" id="Phobius"/>
    </source>
</evidence>
<proteinExistence type="predicted"/>
<evidence type="ECO:0000313" key="3">
    <source>
        <dbReference type="Proteomes" id="UP000812287"/>
    </source>
</evidence>
<dbReference type="Proteomes" id="UP000812287">
    <property type="component" value="Unassembled WGS sequence"/>
</dbReference>
<comment type="caution">
    <text evidence="2">The sequence shown here is derived from an EMBL/GenBank/DDBJ whole genome shotgun (WGS) entry which is preliminary data.</text>
</comment>
<reference evidence="2" key="1">
    <citation type="submission" date="2020-11" db="EMBL/GenBank/DDBJ databases">
        <title>Adaptations for nitrogen fixation in a non-lichenized fungal sporocarp promotes dispersal by wood-feeding termites.</title>
        <authorList>
            <consortium name="DOE Joint Genome Institute"/>
            <person name="Koch R.A."/>
            <person name="Yoon G."/>
            <person name="Arayal U."/>
            <person name="Lail K."/>
            <person name="Amirebrahimi M."/>
            <person name="Labutti K."/>
            <person name="Lipzen A."/>
            <person name="Riley R."/>
            <person name="Barry K."/>
            <person name="Henrissat B."/>
            <person name="Grigoriev I.V."/>
            <person name="Herr J.R."/>
            <person name="Aime M.C."/>
        </authorList>
    </citation>
    <scope>NUCLEOTIDE SEQUENCE</scope>
    <source>
        <strain evidence="2">MCA 3950</strain>
    </source>
</reference>
<dbReference type="AlphaFoldDB" id="A0A9P8ART8"/>
<keyword evidence="1" id="KW-0472">Membrane</keyword>
<name>A0A9P8ART8_9AGAR</name>
<keyword evidence="1" id="KW-0812">Transmembrane</keyword>
<protein>
    <submittedName>
        <fullName evidence="2">Uncharacterized protein</fullName>
    </submittedName>
</protein>
<dbReference type="EMBL" id="MU250541">
    <property type="protein sequence ID" value="KAG7444187.1"/>
    <property type="molecule type" value="Genomic_DNA"/>
</dbReference>
<feature type="transmembrane region" description="Helical" evidence="1">
    <location>
        <begin position="20"/>
        <end position="41"/>
    </location>
</feature>